<dbReference type="OrthoDB" id="5125733at2759"/>
<dbReference type="Proteomes" id="UP000469558">
    <property type="component" value="Unassembled WGS sequence"/>
</dbReference>
<accession>A0A8T9C8U3</accession>
<dbReference type="InterPro" id="IPR010730">
    <property type="entry name" value="HET"/>
</dbReference>
<keyword evidence="3" id="KW-1185">Reference proteome</keyword>
<feature type="domain" description="Heterokaryon incompatibility" evidence="1">
    <location>
        <begin position="147"/>
        <end position="298"/>
    </location>
</feature>
<dbReference type="Pfam" id="PF06985">
    <property type="entry name" value="HET"/>
    <property type="match status" value="1"/>
</dbReference>
<gene>
    <name evidence="2" type="ORF">LSUE1_G005835</name>
</gene>
<proteinExistence type="predicted"/>
<dbReference type="PANTHER" id="PTHR33112:SF10">
    <property type="entry name" value="TOL"/>
    <property type="match status" value="1"/>
</dbReference>
<protein>
    <recommendedName>
        <fullName evidence="1">Heterokaryon incompatibility domain-containing protein</fullName>
    </recommendedName>
</protein>
<name>A0A8T9C8U3_9HELO</name>
<dbReference type="AlphaFoldDB" id="A0A8T9C8U3"/>
<dbReference type="EMBL" id="QGMK01000370">
    <property type="protein sequence ID" value="TVY82098.1"/>
    <property type="molecule type" value="Genomic_DNA"/>
</dbReference>
<evidence type="ECO:0000259" key="1">
    <source>
        <dbReference type="Pfam" id="PF06985"/>
    </source>
</evidence>
<sequence>MFVSDMHTMADLNEHRRFSGLDRTIPGTITVEKHMIFSYLMIKLTLGTKPNPRDIRDVNLELALSLMRSDYDDLHEQVGTISRTTDSEQSWTLAKSWIEVCAKSHTTCHVSLSERRLPTRLVNVGGGENFTGPRLVLTDGMELSTPYLSLSHCWGKAEFMTLKRDNIEKFLDPNGMPSERLTKTFQEAIYTTRKLGYRYIWIDSLCIIQDDLPDWKRESAMMGDVYANSELNLAAADSPDGSCGLFFNRSQKKTTGWKVKCRADADSAQMEIWDCLVKYWASDLTTNVLNSRAWVFQERFLVRRSLSFGSNELAWECRAKQGCETFPNSIKHGMSTIPAIANLFLGKSSPVPPENPVNNSKGWENVVTNYSGQHLSFPSDKLVAISGIARLFGKRYKQQYLAGLWDKDLIRQLNWSSMRPGVNLRHVGRAPSWSWASTDNFVSYDNTLWGAELHLNALIENIAMVPVEDPFSSSKGGFLRLRCQTLPRGTVTPYDGIPGLKFSMSIYNSRIPGSGVWPDYENGDRAAEEVFYLPLVSVPPGGTETPALLGLVLQKLSAQSYSRVGSFRVFGKGSIDDLNKLLLANKDDQADNFKEGAREESWNGPCFTIQIV</sequence>
<dbReference type="PANTHER" id="PTHR33112">
    <property type="entry name" value="DOMAIN PROTEIN, PUTATIVE-RELATED"/>
    <property type="match status" value="1"/>
</dbReference>
<reference evidence="2 3" key="1">
    <citation type="submission" date="2018-05" db="EMBL/GenBank/DDBJ databases">
        <title>Genome sequencing and assembly of the regulated plant pathogen Lachnellula willkommii and related sister species for the development of diagnostic species identification markers.</title>
        <authorList>
            <person name="Giroux E."/>
            <person name="Bilodeau G."/>
        </authorList>
    </citation>
    <scope>NUCLEOTIDE SEQUENCE [LARGE SCALE GENOMIC DNA]</scope>
    <source>
        <strain evidence="2 3">CBS 268.59</strain>
    </source>
</reference>
<organism evidence="2 3">
    <name type="scientific">Lachnellula suecica</name>
    <dbReference type="NCBI Taxonomy" id="602035"/>
    <lineage>
        <taxon>Eukaryota</taxon>
        <taxon>Fungi</taxon>
        <taxon>Dikarya</taxon>
        <taxon>Ascomycota</taxon>
        <taxon>Pezizomycotina</taxon>
        <taxon>Leotiomycetes</taxon>
        <taxon>Helotiales</taxon>
        <taxon>Lachnaceae</taxon>
        <taxon>Lachnellula</taxon>
    </lineage>
</organism>
<evidence type="ECO:0000313" key="3">
    <source>
        <dbReference type="Proteomes" id="UP000469558"/>
    </source>
</evidence>
<comment type="caution">
    <text evidence="2">The sequence shown here is derived from an EMBL/GenBank/DDBJ whole genome shotgun (WGS) entry which is preliminary data.</text>
</comment>
<evidence type="ECO:0000313" key="2">
    <source>
        <dbReference type="EMBL" id="TVY82098.1"/>
    </source>
</evidence>